<accession>A0A267HNB1</accession>
<feature type="region of interest" description="Disordered" evidence="1">
    <location>
        <begin position="110"/>
        <end position="143"/>
    </location>
</feature>
<evidence type="ECO:0000256" key="1">
    <source>
        <dbReference type="SAM" id="MobiDB-lite"/>
    </source>
</evidence>
<sequence length="234" mass="26611">MKKKQKQKLLKQFRPNFEQVRLQLFNEIVSKAKKDYNLSLDIFIDPKKKGDMTVAFNNGQQVQQFTVPMDENFNTVVKRIQKQEKGLLDRFSTNLADSIASYLQPNLPQGLSSTTAADSQEVVEEPDTKQATPQKETEKNNVAEVHDEKKASHDAMTAANFVEKIESFPKFTVKTTGDHYEVIEKTPKEERLLATVAKDSDAFTIEKALDRKYKLKTEVIPIIEAFAATPVSDR</sequence>
<dbReference type="EMBL" id="LHUG01000018">
    <property type="protein sequence ID" value="PAA99813.1"/>
    <property type="molecule type" value="Genomic_DNA"/>
</dbReference>
<evidence type="ECO:0000313" key="2">
    <source>
        <dbReference type="EMBL" id="PAA99813.1"/>
    </source>
</evidence>
<evidence type="ECO:0000313" key="3">
    <source>
        <dbReference type="Proteomes" id="UP000216797"/>
    </source>
</evidence>
<dbReference type="RefSeq" id="WP_095007183.1">
    <property type="nucleotide sequence ID" value="NZ_LHUG01000018.1"/>
</dbReference>
<name>A0A267HNB1_9ENTE</name>
<proteinExistence type="predicted"/>
<organism evidence="2 3">
    <name type="scientific">Enterococcus canintestini</name>
    <dbReference type="NCBI Taxonomy" id="317010"/>
    <lineage>
        <taxon>Bacteria</taxon>
        <taxon>Bacillati</taxon>
        <taxon>Bacillota</taxon>
        <taxon>Bacilli</taxon>
        <taxon>Lactobacillales</taxon>
        <taxon>Enterococcaceae</taxon>
        <taxon>Enterococcus</taxon>
    </lineage>
</organism>
<dbReference type="AlphaFoldDB" id="A0A267HNB1"/>
<comment type="caution">
    <text evidence="2">The sequence shown here is derived from an EMBL/GenBank/DDBJ whole genome shotgun (WGS) entry which is preliminary data.</text>
</comment>
<dbReference type="Proteomes" id="UP000216797">
    <property type="component" value="Unassembled WGS sequence"/>
</dbReference>
<gene>
    <name evidence="2" type="ORF">AKL21_12645</name>
</gene>
<reference evidence="2 3" key="1">
    <citation type="submission" date="2015-08" db="EMBL/GenBank/DDBJ databases">
        <title>Enterococcus genome sequence.</title>
        <authorList>
            <person name="Acedo J.Z."/>
            <person name="Vederas J.C."/>
        </authorList>
    </citation>
    <scope>NUCLEOTIDE SEQUENCE [LARGE SCALE GENOMIC DNA]</scope>
    <source>
        <strain evidence="2 3">49</strain>
    </source>
</reference>
<keyword evidence="3" id="KW-1185">Reference proteome</keyword>
<protein>
    <submittedName>
        <fullName evidence="2">Uncharacterized protein</fullName>
    </submittedName>
</protein>